<dbReference type="GO" id="GO:0008061">
    <property type="term" value="F:chitin binding"/>
    <property type="evidence" value="ECO:0007669"/>
    <property type="project" value="UniProtKB-KW"/>
</dbReference>
<evidence type="ECO:0000256" key="5">
    <source>
        <dbReference type="ARBA" id="ARBA00023180"/>
    </source>
</evidence>
<evidence type="ECO:0000256" key="3">
    <source>
        <dbReference type="ARBA" id="ARBA00022737"/>
    </source>
</evidence>
<dbReference type="Pfam" id="PF01607">
    <property type="entry name" value="CBM_14"/>
    <property type="match status" value="4"/>
</dbReference>
<evidence type="ECO:0000256" key="6">
    <source>
        <dbReference type="SAM" id="SignalP"/>
    </source>
</evidence>
<feature type="chain" id="PRO_5044885323" description="Chitin-binding type-2 domain-containing protein" evidence="6">
    <location>
        <begin position="20"/>
        <end position="319"/>
    </location>
</feature>
<feature type="domain" description="Chitin-binding type-2" evidence="7">
    <location>
        <begin position="20"/>
        <end position="76"/>
    </location>
</feature>
<evidence type="ECO:0000256" key="1">
    <source>
        <dbReference type="ARBA" id="ARBA00022669"/>
    </source>
</evidence>
<gene>
    <name evidence="8" type="ORF">AAG570_007391</name>
</gene>
<dbReference type="Proteomes" id="UP001558652">
    <property type="component" value="Unassembled WGS sequence"/>
</dbReference>
<sequence length="319" mass="35497">MAVVQVCILFLTVSIGVLGAAPCTQVGRKYPHPVSCRKYIECVEGGQYRVGSCSLVKRFDEGAQGCQWFWKIGCKVAACFEGGRTPIPESALTVHQRNCTRIYFQPPSSPPRRSLPPQHRLALIVATRAKKKKIETEQAPILGLLKPFARDTSPAIVAIGAQECHSFYECKDGALGVRPCPPRTMFDPRSANCTASYDCSLTPECVEGYVRPLEGECKTFLRCSGGRFVLDQCSASDNFNPSQLVCQRGYECHQQCYGIWKRPDPKDCKKYVECSEGKVIHGSCSWLHRFDPVTLECLWRWGVDCSKKPIAWSQQMAGA</sequence>
<dbReference type="PROSITE" id="PS50940">
    <property type="entry name" value="CHIT_BIND_II"/>
    <property type="match status" value="4"/>
</dbReference>
<feature type="domain" description="Chitin-binding type-2" evidence="7">
    <location>
        <begin position="202"/>
        <end position="246"/>
    </location>
</feature>
<feature type="domain" description="Chitin-binding type-2" evidence="7">
    <location>
        <begin position="253"/>
        <end position="307"/>
    </location>
</feature>
<evidence type="ECO:0000256" key="2">
    <source>
        <dbReference type="ARBA" id="ARBA00022729"/>
    </source>
</evidence>
<keyword evidence="2 6" id="KW-0732">Signal</keyword>
<proteinExistence type="predicted"/>
<keyword evidence="4" id="KW-1015">Disulfide bond</keyword>
<dbReference type="Gene3D" id="2.170.140.10">
    <property type="entry name" value="Chitin binding domain"/>
    <property type="match status" value="3"/>
</dbReference>
<dbReference type="SMART" id="SM00494">
    <property type="entry name" value="ChtBD2"/>
    <property type="match status" value="4"/>
</dbReference>
<evidence type="ECO:0000313" key="8">
    <source>
        <dbReference type="EMBL" id="KAL1115361.1"/>
    </source>
</evidence>
<keyword evidence="1" id="KW-0147">Chitin-binding</keyword>
<organism evidence="8 9">
    <name type="scientific">Ranatra chinensis</name>
    <dbReference type="NCBI Taxonomy" id="642074"/>
    <lineage>
        <taxon>Eukaryota</taxon>
        <taxon>Metazoa</taxon>
        <taxon>Ecdysozoa</taxon>
        <taxon>Arthropoda</taxon>
        <taxon>Hexapoda</taxon>
        <taxon>Insecta</taxon>
        <taxon>Pterygota</taxon>
        <taxon>Neoptera</taxon>
        <taxon>Paraneoptera</taxon>
        <taxon>Hemiptera</taxon>
        <taxon>Heteroptera</taxon>
        <taxon>Panheteroptera</taxon>
        <taxon>Nepomorpha</taxon>
        <taxon>Nepidae</taxon>
        <taxon>Ranatrinae</taxon>
        <taxon>Ranatra</taxon>
    </lineage>
</organism>
<dbReference type="PANTHER" id="PTHR23301">
    <property type="entry name" value="CHITIN BINDING PERITROPHIN-A"/>
    <property type="match status" value="1"/>
</dbReference>
<feature type="domain" description="Chitin-binding type-2" evidence="7">
    <location>
        <begin position="146"/>
        <end position="201"/>
    </location>
</feature>
<name>A0ABD0XVS0_9HEMI</name>
<reference evidence="8 9" key="1">
    <citation type="submission" date="2024-07" db="EMBL/GenBank/DDBJ databases">
        <title>Chromosome-level genome assembly of the water stick insect Ranatra chinensis (Heteroptera: Nepidae).</title>
        <authorList>
            <person name="Liu X."/>
        </authorList>
    </citation>
    <scope>NUCLEOTIDE SEQUENCE [LARGE SCALE GENOMIC DNA]</scope>
    <source>
        <strain evidence="8">Cailab_2021Rc</strain>
        <tissue evidence="8">Muscle</tissue>
    </source>
</reference>
<feature type="signal peptide" evidence="6">
    <location>
        <begin position="1"/>
        <end position="19"/>
    </location>
</feature>
<evidence type="ECO:0000259" key="7">
    <source>
        <dbReference type="PROSITE" id="PS50940"/>
    </source>
</evidence>
<dbReference type="InterPro" id="IPR002557">
    <property type="entry name" value="Chitin-bd_dom"/>
</dbReference>
<comment type="caution">
    <text evidence="8">The sequence shown here is derived from an EMBL/GenBank/DDBJ whole genome shotgun (WGS) entry which is preliminary data.</text>
</comment>
<dbReference type="EMBL" id="JBFDAA010000020">
    <property type="protein sequence ID" value="KAL1115361.1"/>
    <property type="molecule type" value="Genomic_DNA"/>
</dbReference>
<dbReference type="PANTHER" id="PTHR23301:SF0">
    <property type="entry name" value="CHITIN-BINDING TYPE-2 DOMAIN-CONTAINING PROTEIN-RELATED"/>
    <property type="match status" value="1"/>
</dbReference>
<evidence type="ECO:0000256" key="4">
    <source>
        <dbReference type="ARBA" id="ARBA00023157"/>
    </source>
</evidence>
<dbReference type="InterPro" id="IPR051940">
    <property type="entry name" value="Chitin_bind-dev_reg"/>
</dbReference>
<keyword evidence="9" id="KW-1185">Reference proteome</keyword>
<keyword evidence="3" id="KW-0677">Repeat</keyword>
<accession>A0ABD0XVS0</accession>
<evidence type="ECO:0000313" key="9">
    <source>
        <dbReference type="Proteomes" id="UP001558652"/>
    </source>
</evidence>
<dbReference type="InterPro" id="IPR036508">
    <property type="entry name" value="Chitin-bd_dom_sf"/>
</dbReference>
<dbReference type="SUPFAM" id="SSF57625">
    <property type="entry name" value="Invertebrate chitin-binding proteins"/>
    <property type="match status" value="4"/>
</dbReference>
<keyword evidence="5" id="KW-0325">Glycoprotein</keyword>
<dbReference type="AlphaFoldDB" id="A0ABD0XVS0"/>
<protein>
    <recommendedName>
        <fullName evidence="7">Chitin-binding type-2 domain-containing protein</fullName>
    </recommendedName>
</protein>